<dbReference type="InterPro" id="IPR001433">
    <property type="entry name" value="OxRdtase_FAD/NAD-bd"/>
</dbReference>
<dbReference type="Pfam" id="PF00175">
    <property type="entry name" value="NAD_binding_1"/>
    <property type="match status" value="1"/>
</dbReference>
<reference evidence="11 12" key="1">
    <citation type="submission" date="2021-01" db="EMBL/GenBank/DDBJ databases">
        <title>Carboxyliciviraga sp.nov., isolated from coastal sediments.</title>
        <authorList>
            <person name="Lu D."/>
            <person name="Zhang T."/>
        </authorList>
    </citation>
    <scope>NUCLEOTIDE SEQUENCE [LARGE SCALE GENOMIC DNA]</scope>
    <source>
        <strain evidence="11 12">N1Y132</strain>
    </source>
</reference>
<keyword evidence="3" id="KW-0285">Flavoprotein</keyword>
<comment type="cofactor">
    <cofactor evidence="1">
        <name>FMN</name>
        <dbReference type="ChEBI" id="CHEBI:58210"/>
    </cofactor>
</comment>
<dbReference type="SUPFAM" id="SSF52218">
    <property type="entry name" value="Flavoproteins"/>
    <property type="match status" value="1"/>
</dbReference>
<dbReference type="Proteomes" id="UP000605676">
    <property type="component" value="Unassembled WGS sequence"/>
</dbReference>
<keyword evidence="12" id="KW-1185">Reference proteome</keyword>
<dbReference type="RefSeq" id="WP_200465199.1">
    <property type="nucleotide sequence ID" value="NZ_JAENRR010000025.1"/>
</dbReference>
<dbReference type="PROSITE" id="PS51384">
    <property type="entry name" value="FAD_FR"/>
    <property type="match status" value="1"/>
</dbReference>
<organism evidence="11 12">
    <name type="scientific">Carboxylicivirga marina</name>
    <dbReference type="NCBI Taxonomy" id="2800988"/>
    <lineage>
        <taxon>Bacteria</taxon>
        <taxon>Pseudomonadati</taxon>
        <taxon>Bacteroidota</taxon>
        <taxon>Bacteroidia</taxon>
        <taxon>Marinilabiliales</taxon>
        <taxon>Marinilabiliaceae</taxon>
        <taxon>Carboxylicivirga</taxon>
    </lineage>
</organism>
<keyword evidence="8" id="KW-0028">Amino-acid biosynthesis</keyword>
<evidence type="ECO:0000256" key="3">
    <source>
        <dbReference type="ARBA" id="ARBA00022630"/>
    </source>
</evidence>
<keyword evidence="8" id="KW-0198">Cysteine biosynthesis</keyword>
<evidence type="ECO:0000256" key="5">
    <source>
        <dbReference type="ARBA" id="ARBA00022827"/>
    </source>
</evidence>
<evidence type="ECO:0000256" key="6">
    <source>
        <dbReference type="ARBA" id="ARBA00022857"/>
    </source>
</evidence>
<dbReference type="InterPro" id="IPR017927">
    <property type="entry name" value="FAD-bd_FR_type"/>
</dbReference>
<dbReference type="EMBL" id="JAENRR010000025">
    <property type="protein sequence ID" value="MBK3517969.1"/>
    <property type="molecule type" value="Genomic_DNA"/>
</dbReference>
<name>A0ABS1HLE5_9BACT</name>
<dbReference type="Pfam" id="PF00667">
    <property type="entry name" value="FAD_binding_1"/>
    <property type="match status" value="1"/>
</dbReference>
<evidence type="ECO:0000259" key="9">
    <source>
        <dbReference type="PROSITE" id="PS50902"/>
    </source>
</evidence>
<evidence type="ECO:0000256" key="7">
    <source>
        <dbReference type="ARBA" id="ARBA00023002"/>
    </source>
</evidence>
<gene>
    <name evidence="11" type="ORF">JIV24_11550</name>
</gene>
<dbReference type="InterPro" id="IPR008254">
    <property type="entry name" value="Flavodoxin/NO_synth"/>
</dbReference>
<keyword evidence="4" id="KW-0288">FMN</keyword>
<protein>
    <submittedName>
        <fullName evidence="11">Flavodoxin domain-containing protein</fullName>
    </submittedName>
</protein>
<evidence type="ECO:0000256" key="2">
    <source>
        <dbReference type="ARBA" id="ARBA00001974"/>
    </source>
</evidence>
<comment type="caution">
    <text evidence="11">The sequence shown here is derived from an EMBL/GenBank/DDBJ whole genome shotgun (WGS) entry which is preliminary data.</text>
</comment>
<dbReference type="Gene3D" id="3.40.50.360">
    <property type="match status" value="1"/>
</dbReference>
<keyword evidence="5" id="KW-0274">FAD</keyword>
<evidence type="ECO:0000256" key="4">
    <source>
        <dbReference type="ARBA" id="ARBA00022643"/>
    </source>
</evidence>
<evidence type="ECO:0000256" key="1">
    <source>
        <dbReference type="ARBA" id="ARBA00001917"/>
    </source>
</evidence>
<keyword evidence="7" id="KW-0560">Oxidoreductase</keyword>
<dbReference type="Gene3D" id="1.20.990.10">
    <property type="entry name" value="NADPH-cytochrome p450 Reductase, Chain A, domain 3"/>
    <property type="match status" value="1"/>
</dbReference>
<accession>A0ABS1HLE5</accession>
<dbReference type="PANTHER" id="PTHR19384:SF128">
    <property type="entry name" value="NADPH OXIDOREDUCTASE A"/>
    <property type="match status" value="1"/>
</dbReference>
<evidence type="ECO:0000313" key="11">
    <source>
        <dbReference type="EMBL" id="MBK3517969.1"/>
    </source>
</evidence>
<dbReference type="Gene3D" id="2.40.30.10">
    <property type="entry name" value="Translation factors"/>
    <property type="match status" value="1"/>
</dbReference>
<dbReference type="PRINTS" id="PR00371">
    <property type="entry name" value="FPNCR"/>
</dbReference>
<proteinExistence type="predicted"/>
<comment type="cofactor">
    <cofactor evidence="2">
        <name>FAD</name>
        <dbReference type="ChEBI" id="CHEBI:57692"/>
    </cofactor>
</comment>
<dbReference type="SUPFAM" id="SSF52343">
    <property type="entry name" value="Ferredoxin reductase-like, C-terminal NADP-linked domain"/>
    <property type="match status" value="1"/>
</dbReference>
<dbReference type="PRINTS" id="PR00369">
    <property type="entry name" value="FLAVODOXIN"/>
</dbReference>
<keyword evidence="6" id="KW-0521">NADP</keyword>
<dbReference type="InterPro" id="IPR029039">
    <property type="entry name" value="Flavoprotein-like_sf"/>
</dbReference>
<sequence length="539" mass="60683">MSQYKDTLHIVYGSRTGNAKSVAVLADKYAKSLGYQSTLVAMPDMDYQELAKIENLVVIVSTHGEGEPPVQAEGFYDFLHSESINSVKAKYAVLGLGDSSYRYYCQTGEDISQRLGELGGEIMLPLVKCDIDFEETAKQWVLDVFEAFKPVLPVLHKPMKDGFTFDLKLDGDTHSAYKAELLEKRLLTSSDSTKKVLHVSLSLKNSGMDYLPGDAIGVYGTNSRMYVDELLLALNVDKAYPIKDKETTRLLKDVLIHDYELTLITPLVVQKYADISQNQALNQLLDDTQKLEKYAAEKDVLDLVMDYPGVYSVEEFLGVLRKLSQRLYSVASSKSQVGEQADITVKVIENADDKRTRNGVCSSFLWHRLDVGDMVPVTLESISKFRLPEDDNVPIVMIGAGTGVAPFRGFLQERFARDARGKNWLMFGERNSQSDFLYKDDLTDLQNKGMLHELNTAFSRDQNEKIYVSHIIEERAANLLDWIENGAVVYVCGSKDKLAASVRNSFVKILSNHHGINSDEAKRRLEQLKANKQFQEEVY</sequence>
<dbReference type="InterPro" id="IPR039261">
    <property type="entry name" value="FNR_nucleotide-bd"/>
</dbReference>
<dbReference type="InterPro" id="IPR001094">
    <property type="entry name" value="Flavdoxin-like"/>
</dbReference>
<dbReference type="InterPro" id="IPR023173">
    <property type="entry name" value="NADPH_Cyt_P450_Rdtase_alpha"/>
</dbReference>
<evidence type="ECO:0000313" key="12">
    <source>
        <dbReference type="Proteomes" id="UP000605676"/>
    </source>
</evidence>
<feature type="domain" description="Flavodoxin-like" evidence="9">
    <location>
        <begin position="8"/>
        <end position="145"/>
    </location>
</feature>
<dbReference type="Pfam" id="PF00258">
    <property type="entry name" value="Flavodoxin_1"/>
    <property type="match status" value="1"/>
</dbReference>
<dbReference type="InterPro" id="IPR003097">
    <property type="entry name" value="CysJ-like_FAD-binding"/>
</dbReference>
<evidence type="ECO:0000256" key="8">
    <source>
        <dbReference type="ARBA" id="ARBA00023192"/>
    </source>
</evidence>
<evidence type="ECO:0000259" key="10">
    <source>
        <dbReference type="PROSITE" id="PS51384"/>
    </source>
</evidence>
<dbReference type="PROSITE" id="PS50902">
    <property type="entry name" value="FLAVODOXIN_LIKE"/>
    <property type="match status" value="1"/>
</dbReference>
<dbReference type="PANTHER" id="PTHR19384">
    <property type="entry name" value="NITRIC OXIDE SYNTHASE-RELATED"/>
    <property type="match status" value="1"/>
</dbReference>
<dbReference type="InterPro" id="IPR001709">
    <property type="entry name" value="Flavoprot_Pyr_Nucl_cyt_Rdtase"/>
</dbReference>
<dbReference type="InterPro" id="IPR017938">
    <property type="entry name" value="Riboflavin_synthase-like_b-brl"/>
</dbReference>
<dbReference type="SUPFAM" id="SSF63380">
    <property type="entry name" value="Riboflavin synthase domain-like"/>
    <property type="match status" value="1"/>
</dbReference>
<feature type="domain" description="FAD-binding FR-type" evidence="10">
    <location>
        <begin position="174"/>
        <end position="388"/>
    </location>
</feature>
<dbReference type="Gene3D" id="3.40.50.80">
    <property type="entry name" value="Nucleotide-binding domain of ferredoxin-NADP reductase (FNR) module"/>
    <property type="match status" value="1"/>
</dbReference>